<dbReference type="AlphaFoldDB" id="A0A7E4UNQ7"/>
<dbReference type="WBParaSite" id="Pan_g10952.t1">
    <property type="protein sequence ID" value="Pan_g10952.t1"/>
    <property type="gene ID" value="Pan_g10952"/>
</dbReference>
<feature type="region of interest" description="Disordered" evidence="1">
    <location>
        <begin position="336"/>
        <end position="394"/>
    </location>
</feature>
<accession>A0A7E4UNQ7</accession>
<feature type="compositionally biased region" description="Basic and acidic residues" evidence="1">
    <location>
        <begin position="355"/>
        <end position="372"/>
    </location>
</feature>
<evidence type="ECO:0000256" key="1">
    <source>
        <dbReference type="SAM" id="MobiDB-lite"/>
    </source>
</evidence>
<reference evidence="2" key="1">
    <citation type="journal article" date="2013" name="Genetics">
        <title>The draft genome and transcriptome of Panagrellus redivivus are shaped by the harsh demands of a free-living lifestyle.</title>
        <authorList>
            <person name="Srinivasan J."/>
            <person name="Dillman A.R."/>
            <person name="Macchietto M.G."/>
            <person name="Heikkinen L."/>
            <person name="Lakso M."/>
            <person name="Fracchia K.M."/>
            <person name="Antoshechkin I."/>
            <person name="Mortazavi A."/>
            <person name="Wong G."/>
            <person name="Sternberg P.W."/>
        </authorList>
    </citation>
    <scope>NUCLEOTIDE SEQUENCE [LARGE SCALE GENOMIC DNA]</scope>
    <source>
        <strain evidence="2">MT8872</strain>
    </source>
</reference>
<feature type="region of interest" description="Disordered" evidence="1">
    <location>
        <begin position="202"/>
        <end position="247"/>
    </location>
</feature>
<reference evidence="3" key="2">
    <citation type="submission" date="2020-10" db="UniProtKB">
        <authorList>
            <consortium name="WormBaseParasite"/>
        </authorList>
    </citation>
    <scope>IDENTIFICATION</scope>
</reference>
<feature type="region of interest" description="Disordered" evidence="1">
    <location>
        <begin position="493"/>
        <end position="531"/>
    </location>
</feature>
<evidence type="ECO:0000313" key="3">
    <source>
        <dbReference type="WBParaSite" id="Pan_g10952.t1"/>
    </source>
</evidence>
<feature type="compositionally biased region" description="Basic and acidic residues" evidence="1">
    <location>
        <begin position="521"/>
        <end position="531"/>
    </location>
</feature>
<proteinExistence type="predicted"/>
<feature type="compositionally biased region" description="Basic and acidic residues" evidence="1">
    <location>
        <begin position="202"/>
        <end position="217"/>
    </location>
</feature>
<dbReference type="Proteomes" id="UP000492821">
    <property type="component" value="Unassembled WGS sequence"/>
</dbReference>
<name>A0A7E4UNQ7_PANRE</name>
<evidence type="ECO:0000313" key="2">
    <source>
        <dbReference type="Proteomes" id="UP000492821"/>
    </source>
</evidence>
<feature type="compositionally biased region" description="Basic residues" evidence="1">
    <location>
        <begin position="373"/>
        <end position="382"/>
    </location>
</feature>
<organism evidence="2 3">
    <name type="scientific">Panagrellus redivivus</name>
    <name type="common">Microworm</name>
    <dbReference type="NCBI Taxonomy" id="6233"/>
    <lineage>
        <taxon>Eukaryota</taxon>
        <taxon>Metazoa</taxon>
        <taxon>Ecdysozoa</taxon>
        <taxon>Nematoda</taxon>
        <taxon>Chromadorea</taxon>
        <taxon>Rhabditida</taxon>
        <taxon>Tylenchina</taxon>
        <taxon>Panagrolaimomorpha</taxon>
        <taxon>Panagrolaimoidea</taxon>
        <taxon>Panagrolaimidae</taxon>
        <taxon>Panagrellus</taxon>
    </lineage>
</organism>
<protein>
    <submittedName>
        <fullName evidence="3">MSP domain-containing protein</fullName>
    </submittedName>
</protein>
<sequence length="531" mass="60894">MSKISKSEMKKVSAVTGTLPLLPLRLVKINRPVPRASWEAAFPLNFDATYVSEQLIFLSDDPILEKPNITVTCLNPHDQTFMVMVCTSSSILFNVTPPFCYAHKALKTRFRVQFIGAFVPALCQKVAFYAQPINITHLPARVVSNCGVRQQQTGVHRFRIRFYTQNGAAVIGKLDLKHDLDRNLLMEFPRLSAMPQGIDKLMDKDKEKEPVRVEPKPLRGPTPGRNYDWRKTTTPPPENVKPRPKDPEEAVKYDYEVIKHLPMEQRIALYKKRFEEDKVFRLLLAKELGKREWGCYDPSDEVVGLLKEVAAGKKVKISRLIKRELTKHCHPSVVNYEDSTRKAKNRSPLLSGRSAKSDPKRKSKESTSDSRSRNTRRYKKSTTTKSNTTTRKTVVMTRTTVNNVEERAPTMLRHKRGQLGIVKTERAVDHQRKKFVKTAQTLSMEATQQATATETEKKDTPGHPAEVWSTLREQLGRIMQCNPWHPSLMYNKQKHLERGERAKRRSLRQKLSNASTAAPRHSKERDRLEPS</sequence>
<keyword evidence="2" id="KW-1185">Reference proteome</keyword>
<feature type="compositionally biased region" description="Low complexity" evidence="1">
    <location>
        <begin position="383"/>
        <end position="394"/>
    </location>
</feature>